<keyword evidence="3" id="KW-1003">Cell membrane</keyword>
<feature type="compositionally biased region" description="Low complexity" evidence="7">
    <location>
        <begin position="12"/>
        <end position="23"/>
    </location>
</feature>
<dbReference type="AlphaFoldDB" id="A0A372LXQ6"/>
<feature type="transmembrane region" description="Helical" evidence="8">
    <location>
        <begin position="249"/>
        <end position="269"/>
    </location>
</feature>
<feature type="transmembrane region" description="Helical" evidence="8">
    <location>
        <begin position="135"/>
        <end position="153"/>
    </location>
</feature>
<dbReference type="Gene3D" id="3.10.20.90">
    <property type="entry name" value="Phosphatidylinositol 3-kinase Catalytic Subunit, Chain A, domain 1"/>
    <property type="match status" value="1"/>
</dbReference>
<feature type="transmembrane region" description="Helical" evidence="8">
    <location>
        <begin position="343"/>
        <end position="362"/>
    </location>
</feature>
<comment type="subcellular location">
    <subcellularLocation>
        <location evidence="1">Cell membrane</location>
        <topology evidence="1">Multi-pass membrane protein</topology>
    </subcellularLocation>
</comment>
<accession>A0A372LXQ6</accession>
<dbReference type="NCBIfam" id="TIGR03920">
    <property type="entry name" value="T7SS_EccD"/>
    <property type="match status" value="1"/>
</dbReference>
<keyword evidence="5 8" id="KW-1133">Transmembrane helix</keyword>
<dbReference type="GO" id="GO:0005886">
    <property type="term" value="C:plasma membrane"/>
    <property type="evidence" value="ECO:0007669"/>
    <property type="project" value="UniProtKB-SubCell"/>
</dbReference>
<reference evidence="10 11" key="1">
    <citation type="submission" date="2018-08" db="EMBL/GenBank/DDBJ databases">
        <title>Isolation, diversity and antifungal activity of Actinobacteria from wheat.</title>
        <authorList>
            <person name="Han C."/>
        </authorList>
    </citation>
    <scope>NUCLEOTIDE SEQUENCE [LARGE SCALE GENOMIC DNA]</scope>
    <source>
        <strain evidence="10 11">NEAU-YY421</strain>
    </source>
</reference>
<evidence type="ECO:0000256" key="5">
    <source>
        <dbReference type="ARBA" id="ARBA00022989"/>
    </source>
</evidence>
<keyword evidence="6 8" id="KW-0472">Membrane</keyword>
<dbReference type="Proteomes" id="UP000263094">
    <property type="component" value="Unassembled WGS sequence"/>
</dbReference>
<dbReference type="InterPro" id="IPR006707">
    <property type="entry name" value="T7SS_EccD"/>
</dbReference>
<sequence length="489" mass="49928">MRATSPRPADPARPAAHAGPHPGFCRVTVITPDRRVDLALPDDLPLADLRPDILRLTGPHTAEEALAGHHFVLRDGTVLDTAESLAAQRVPDGGMLLLRPFADSLPPPVHDDVSEAVAAAVSRDHTRWSGAHTRIAGLTGSAVVLALLAFALWQTPPGHVTHGLPAVLAAAVCALLAALSGTCARVYGDHGAAAVFGTAALAHAAVAGSGALPPAAGHGAGKLQFLTACVGVLLVALILVVVTPRGDSVFVALLGAAVVGVAVTLPVILHGARSLDAAALCVPTAIGLLAFLPGLSARWARLPSPFEPPRPAPGPYEPDDTPPPPEPVDLARVETRSRRGHELLVGLVASCGIAVTAAAAVLVCSGDLWARLLTLAAGLALLTRARLFHYTAQVAVCLVAGLATLTVLIAGMALTPPADGLHARVIWLTVALAAGAALCATAGLAVAHRGMTPFWGRLLEIVEGFVLLTLLPLCLAVLGVYHAVRAMTS</sequence>
<dbReference type="InterPro" id="IPR044049">
    <property type="entry name" value="EccD_transm"/>
</dbReference>
<evidence type="ECO:0000313" key="10">
    <source>
        <dbReference type="EMBL" id="RFU83329.1"/>
    </source>
</evidence>
<evidence type="ECO:0000256" key="1">
    <source>
        <dbReference type="ARBA" id="ARBA00004651"/>
    </source>
</evidence>
<dbReference type="OrthoDB" id="4775372at2"/>
<protein>
    <submittedName>
        <fullName evidence="10">Type VII secretion integral membrane protein EccD</fullName>
    </submittedName>
</protein>
<feature type="region of interest" description="Disordered" evidence="7">
    <location>
        <begin position="307"/>
        <end position="327"/>
    </location>
</feature>
<feature type="transmembrane region" description="Helical" evidence="8">
    <location>
        <begin position="223"/>
        <end position="242"/>
    </location>
</feature>
<feature type="transmembrane region" description="Helical" evidence="8">
    <location>
        <begin position="394"/>
        <end position="414"/>
    </location>
</feature>
<evidence type="ECO:0000256" key="7">
    <source>
        <dbReference type="SAM" id="MobiDB-lite"/>
    </source>
</evidence>
<dbReference type="Pfam" id="PF08817">
    <property type="entry name" value="YukD"/>
    <property type="match status" value="1"/>
</dbReference>
<organism evidence="10 11">
    <name type="scientific">Streptomyces triticagri</name>
    <dbReference type="NCBI Taxonomy" id="2293568"/>
    <lineage>
        <taxon>Bacteria</taxon>
        <taxon>Bacillati</taxon>
        <taxon>Actinomycetota</taxon>
        <taxon>Actinomycetes</taxon>
        <taxon>Kitasatosporales</taxon>
        <taxon>Streptomycetaceae</taxon>
        <taxon>Streptomyces</taxon>
    </lineage>
</organism>
<keyword evidence="4 8" id="KW-0812">Transmembrane</keyword>
<evidence type="ECO:0000259" key="9">
    <source>
        <dbReference type="Pfam" id="PF19053"/>
    </source>
</evidence>
<dbReference type="Pfam" id="PF19053">
    <property type="entry name" value="EccD"/>
    <property type="match status" value="1"/>
</dbReference>
<dbReference type="EMBL" id="QUAK01000209">
    <property type="protein sequence ID" value="RFU83329.1"/>
    <property type="molecule type" value="Genomic_DNA"/>
</dbReference>
<dbReference type="PIRSF" id="PIRSF017804">
    <property type="entry name" value="Secretion_EccD1"/>
    <property type="match status" value="1"/>
</dbReference>
<proteinExistence type="inferred from homology"/>
<evidence type="ECO:0000256" key="3">
    <source>
        <dbReference type="ARBA" id="ARBA00022475"/>
    </source>
</evidence>
<feature type="transmembrane region" description="Helical" evidence="8">
    <location>
        <begin position="191"/>
        <end position="211"/>
    </location>
</feature>
<name>A0A372LXQ6_9ACTN</name>
<feature type="region of interest" description="Disordered" evidence="7">
    <location>
        <begin position="1"/>
        <end position="23"/>
    </location>
</feature>
<evidence type="ECO:0000256" key="2">
    <source>
        <dbReference type="ARBA" id="ARBA00006162"/>
    </source>
</evidence>
<comment type="caution">
    <text evidence="10">The sequence shown here is derived from an EMBL/GenBank/DDBJ whole genome shotgun (WGS) entry which is preliminary data.</text>
</comment>
<feature type="transmembrane region" description="Helical" evidence="8">
    <location>
        <begin position="275"/>
        <end position="295"/>
    </location>
</feature>
<comment type="similarity">
    <text evidence="2">Belongs to the EccD/Snm4 family.</text>
</comment>
<feature type="transmembrane region" description="Helical" evidence="8">
    <location>
        <begin position="458"/>
        <end position="484"/>
    </location>
</feature>
<feature type="transmembrane region" description="Helical" evidence="8">
    <location>
        <begin position="426"/>
        <end position="446"/>
    </location>
</feature>
<keyword evidence="11" id="KW-1185">Reference proteome</keyword>
<evidence type="ECO:0000256" key="8">
    <source>
        <dbReference type="SAM" id="Phobius"/>
    </source>
</evidence>
<feature type="transmembrane region" description="Helical" evidence="8">
    <location>
        <begin position="159"/>
        <end position="179"/>
    </location>
</feature>
<evidence type="ECO:0000256" key="6">
    <source>
        <dbReference type="ARBA" id="ARBA00023136"/>
    </source>
</evidence>
<evidence type="ECO:0000256" key="4">
    <source>
        <dbReference type="ARBA" id="ARBA00022692"/>
    </source>
</evidence>
<feature type="domain" description="EccD-like transmembrane" evidence="9">
    <location>
        <begin position="133"/>
        <end position="487"/>
    </location>
</feature>
<dbReference type="InterPro" id="IPR024962">
    <property type="entry name" value="YukD-like"/>
</dbReference>
<evidence type="ECO:0000313" key="11">
    <source>
        <dbReference type="Proteomes" id="UP000263094"/>
    </source>
</evidence>
<gene>
    <name evidence="10" type="primary">eccD</name>
    <name evidence="10" type="ORF">DY218_28345</name>
</gene>